<reference evidence="4 5" key="1">
    <citation type="submission" date="2024-08" db="EMBL/GenBank/DDBJ databases">
        <authorList>
            <person name="Cucini C."/>
            <person name="Frati F."/>
        </authorList>
    </citation>
    <scope>NUCLEOTIDE SEQUENCE [LARGE SCALE GENOMIC DNA]</scope>
</reference>
<dbReference type="Pfam" id="PF00583">
    <property type="entry name" value="Acetyltransf_1"/>
    <property type="match status" value="1"/>
</dbReference>
<dbReference type="SUPFAM" id="SSF55729">
    <property type="entry name" value="Acyl-CoA N-acyltransferases (Nat)"/>
    <property type="match status" value="1"/>
</dbReference>
<evidence type="ECO:0000259" key="3">
    <source>
        <dbReference type="PROSITE" id="PS51186"/>
    </source>
</evidence>
<dbReference type="PANTHER" id="PTHR43877:SF2">
    <property type="entry name" value="AMINOALKYLPHOSPHONATE N-ACETYLTRANSFERASE-RELATED"/>
    <property type="match status" value="1"/>
</dbReference>
<feature type="domain" description="N-acetyltransferase" evidence="3">
    <location>
        <begin position="1"/>
        <end position="169"/>
    </location>
</feature>
<accession>A0ABP1REJ8</accession>
<evidence type="ECO:0000313" key="4">
    <source>
        <dbReference type="EMBL" id="CAL8122218.1"/>
    </source>
</evidence>
<evidence type="ECO:0000313" key="5">
    <source>
        <dbReference type="Proteomes" id="UP001642540"/>
    </source>
</evidence>
<proteinExistence type="predicted"/>
<dbReference type="Gene3D" id="3.40.630.30">
    <property type="match status" value="1"/>
</dbReference>
<dbReference type="PROSITE" id="PS51186">
    <property type="entry name" value="GNAT"/>
    <property type="match status" value="1"/>
</dbReference>
<keyword evidence="5" id="KW-1185">Reference proteome</keyword>
<gene>
    <name evidence="4" type="ORF">ODALV1_LOCUS19723</name>
</gene>
<dbReference type="EMBL" id="CAXLJM020000067">
    <property type="protein sequence ID" value="CAL8122218.1"/>
    <property type="molecule type" value="Genomic_DNA"/>
</dbReference>
<dbReference type="PANTHER" id="PTHR43877">
    <property type="entry name" value="AMINOALKYLPHOSPHONATE N-ACETYLTRANSFERASE-RELATED-RELATED"/>
    <property type="match status" value="1"/>
</dbReference>
<dbReference type="Proteomes" id="UP001642540">
    <property type="component" value="Unassembled WGS sequence"/>
</dbReference>
<protein>
    <recommendedName>
        <fullName evidence="3">N-acetyltransferase domain-containing protein</fullName>
    </recommendedName>
</protein>
<keyword evidence="2" id="KW-0012">Acyltransferase</keyword>
<keyword evidence="1" id="KW-0808">Transferase</keyword>
<sequence length="171" mass="19300">MKIVPATLDDIPALKVLIQNSYRGPVKGWTCDHQFLQGQRVSDEMLRDDLTKPGALFLKGVSDEGELIGCVFVDKHDDNFLFCGTLCVQPQLQNCGLGKKLMGVVEDVARTEKCDGVKIHVVIGRTTLVEWYERQGFKQTGEREPFPDTNCYGVPTMPLEFIVMKKFFELE</sequence>
<organism evidence="4 5">
    <name type="scientific">Orchesella dallaii</name>
    <dbReference type="NCBI Taxonomy" id="48710"/>
    <lineage>
        <taxon>Eukaryota</taxon>
        <taxon>Metazoa</taxon>
        <taxon>Ecdysozoa</taxon>
        <taxon>Arthropoda</taxon>
        <taxon>Hexapoda</taxon>
        <taxon>Collembola</taxon>
        <taxon>Entomobryomorpha</taxon>
        <taxon>Entomobryoidea</taxon>
        <taxon>Orchesellidae</taxon>
        <taxon>Orchesellinae</taxon>
        <taxon>Orchesella</taxon>
    </lineage>
</organism>
<dbReference type="InterPro" id="IPR050832">
    <property type="entry name" value="Bact_Acetyltransf"/>
</dbReference>
<name>A0ABP1REJ8_9HEXA</name>
<dbReference type="InterPro" id="IPR016181">
    <property type="entry name" value="Acyl_CoA_acyltransferase"/>
</dbReference>
<comment type="caution">
    <text evidence="4">The sequence shown here is derived from an EMBL/GenBank/DDBJ whole genome shotgun (WGS) entry which is preliminary data.</text>
</comment>
<dbReference type="CDD" id="cd04301">
    <property type="entry name" value="NAT_SF"/>
    <property type="match status" value="1"/>
</dbReference>
<dbReference type="InterPro" id="IPR000182">
    <property type="entry name" value="GNAT_dom"/>
</dbReference>
<evidence type="ECO:0000256" key="1">
    <source>
        <dbReference type="ARBA" id="ARBA00022679"/>
    </source>
</evidence>
<evidence type="ECO:0000256" key="2">
    <source>
        <dbReference type="ARBA" id="ARBA00023315"/>
    </source>
</evidence>